<reference evidence="4" key="1">
    <citation type="journal article" date="2020" name="Cell">
        <title>Large-Scale Comparative Analyses of Tick Genomes Elucidate Their Genetic Diversity and Vector Capacities.</title>
        <authorList>
            <consortium name="Tick Genome and Microbiome Consortium (TIGMIC)"/>
            <person name="Jia N."/>
            <person name="Wang J."/>
            <person name="Shi W."/>
            <person name="Du L."/>
            <person name="Sun Y."/>
            <person name="Zhan W."/>
            <person name="Jiang J.F."/>
            <person name="Wang Q."/>
            <person name="Zhang B."/>
            <person name="Ji P."/>
            <person name="Bell-Sakyi L."/>
            <person name="Cui X.M."/>
            <person name="Yuan T.T."/>
            <person name="Jiang B.G."/>
            <person name="Yang W.F."/>
            <person name="Lam T.T."/>
            <person name="Chang Q.C."/>
            <person name="Ding S.J."/>
            <person name="Wang X.J."/>
            <person name="Zhu J.G."/>
            <person name="Ruan X.D."/>
            <person name="Zhao L."/>
            <person name="Wei J.T."/>
            <person name="Ye R.Z."/>
            <person name="Que T.C."/>
            <person name="Du C.H."/>
            <person name="Zhou Y.H."/>
            <person name="Cheng J.X."/>
            <person name="Dai P.F."/>
            <person name="Guo W.B."/>
            <person name="Han X.H."/>
            <person name="Huang E.J."/>
            <person name="Li L.F."/>
            <person name="Wei W."/>
            <person name="Gao Y.C."/>
            <person name="Liu J.Z."/>
            <person name="Shao H.Z."/>
            <person name="Wang X."/>
            <person name="Wang C.C."/>
            <person name="Yang T.C."/>
            <person name="Huo Q.B."/>
            <person name="Li W."/>
            <person name="Chen H.Y."/>
            <person name="Chen S.E."/>
            <person name="Zhou L.G."/>
            <person name="Ni X.B."/>
            <person name="Tian J.H."/>
            <person name="Sheng Y."/>
            <person name="Liu T."/>
            <person name="Pan Y.S."/>
            <person name="Xia L.Y."/>
            <person name="Li J."/>
            <person name="Zhao F."/>
            <person name="Cao W.C."/>
        </authorList>
    </citation>
    <scope>NUCLEOTIDE SEQUENCE</scope>
    <source>
        <strain evidence="4">Rmic-2018</strain>
    </source>
</reference>
<dbReference type="InterPro" id="IPR000863">
    <property type="entry name" value="Sulfotransferase_dom"/>
</dbReference>
<organism evidence="4 5">
    <name type="scientific">Rhipicephalus microplus</name>
    <name type="common">Cattle tick</name>
    <name type="synonym">Boophilus microplus</name>
    <dbReference type="NCBI Taxonomy" id="6941"/>
    <lineage>
        <taxon>Eukaryota</taxon>
        <taxon>Metazoa</taxon>
        <taxon>Ecdysozoa</taxon>
        <taxon>Arthropoda</taxon>
        <taxon>Chelicerata</taxon>
        <taxon>Arachnida</taxon>
        <taxon>Acari</taxon>
        <taxon>Parasitiformes</taxon>
        <taxon>Ixodida</taxon>
        <taxon>Ixodoidea</taxon>
        <taxon>Ixodidae</taxon>
        <taxon>Rhipicephalinae</taxon>
        <taxon>Rhipicephalus</taxon>
        <taxon>Boophilus</taxon>
    </lineage>
</organism>
<gene>
    <name evidence="4" type="ORF">HPB51_017868</name>
</gene>
<evidence type="ECO:0000259" key="3">
    <source>
        <dbReference type="Pfam" id="PF00685"/>
    </source>
</evidence>
<accession>A0A9J6E334</accession>
<dbReference type="InterPro" id="IPR027417">
    <property type="entry name" value="P-loop_NTPase"/>
</dbReference>
<sequence length="173" mass="20046">MMEVPNMFLFELFFYHVLFLVIRLKNLDCLFMHVTSRIALPLERDVDSFLECCGTHYFPNESPHDSAEERQRAHSKESATCYNEKNMEEFMTRSPFMEMIGVGAVESMTRPGAIKTHLPFSKQPYSPQAKYVYVSRNPYDCCVSYFYHCKSFPSTTSPMLPSIRSSICSSKVE</sequence>
<dbReference type="PANTHER" id="PTHR11783">
    <property type="entry name" value="SULFOTRANSFERASE SULT"/>
    <property type="match status" value="1"/>
</dbReference>
<dbReference type="Proteomes" id="UP000821866">
    <property type="component" value="Chromosome 4"/>
</dbReference>
<feature type="domain" description="Sulfotransferase" evidence="3">
    <location>
        <begin position="79"/>
        <end position="152"/>
    </location>
</feature>
<dbReference type="Pfam" id="PF00685">
    <property type="entry name" value="Sulfotransfer_1"/>
    <property type="match status" value="1"/>
</dbReference>
<evidence type="ECO:0000313" key="5">
    <source>
        <dbReference type="Proteomes" id="UP000821866"/>
    </source>
</evidence>
<name>A0A9J6E334_RHIMP</name>
<protein>
    <recommendedName>
        <fullName evidence="3">Sulfotransferase domain-containing protein</fullName>
    </recommendedName>
</protein>
<comment type="caution">
    <text evidence="4">The sequence shown here is derived from an EMBL/GenBank/DDBJ whole genome shotgun (WGS) entry which is preliminary data.</text>
</comment>
<dbReference type="Gene3D" id="3.40.50.300">
    <property type="entry name" value="P-loop containing nucleotide triphosphate hydrolases"/>
    <property type="match status" value="1"/>
</dbReference>
<proteinExistence type="inferred from homology"/>
<dbReference type="GO" id="GO:0008146">
    <property type="term" value="F:sulfotransferase activity"/>
    <property type="evidence" value="ECO:0007669"/>
    <property type="project" value="InterPro"/>
</dbReference>
<keyword evidence="5" id="KW-1185">Reference proteome</keyword>
<evidence type="ECO:0000256" key="2">
    <source>
        <dbReference type="ARBA" id="ARBA00022679"/>
    </source>
</evidence>
<reference evidence="4" key="2">
    <citation type="submission" date="2021-09" db="EMBL/GenBank/DDBJ databases">
        <authorList>
            <person name="Jia N."/>
            <person name="Wang J."/>
            <person name="Shi W."/>
            <person name="Du L."/>
            <person name="Sun Y."/>
            <person name="Zhan W."/>
            <person name="Jiang J."/>
            <person name="Wang Q."/>
            <person name="Zhang B."/>
            <person name="Ji P."/>
            <person name="Sakyi L.B."/>
            <person name="Cui X."/>
            <person name="Yuan T."/>
            <person name="Jiang B."/>
            <person name="Yang W."/>
            <person name="Lam T.T.-Y."/>
            <person name="Chang Q."/>
            <person name="Ding S."/>
            <person name="Wang X."/>
            <person name="Zhu J."/>
            <person name="Ruan X."/>
            <person name="Zhao L."/>
            <person name="Wei J."/>
            <person name="Que T."/>
            <person name="Du C."/>
            <person name="Cheng J."/>
            <person name="Dai P."/>
            <person name="Han X."/>
            <person name="Huang E."/>
            <person name="Gao Y."/>
            <person name="Liu J."/>
            <person name="Shao H."/>
            <person name="Ye R."/>
            <person name="Li L."/>
            <person name="Wei W."/>
            <person name="Wang X."/>
            <person name="Wang C."/>
            <person name="Huo Q."/>
            <person name="Li W."/>
            <person name="Guo W."/>
            <person name="Chen H."/>
            <person name="Chen S."/>
            <person name="Zhou L."/>
            <person name="Zhou L."/>
            <person name="Ni X."/>
            <person name="Tian J."/>
            <person name="Zhou Y."/>
            <person name="Sheng Y."/>
            <person name="Liu T."/>
            <person name="Pan Y."/>
            <person name="Xia L."/>
            <person name="Li J."/>
            <person name="Zhao F."/>
            <person name="Cao W."/>
        </authorList>
    </citation>
    <scope>NUCLEOTIDE SEQUENCE</scope>
    <source>
        <strain evidence="4">Rmic-2018</strain>
        <tissue evidence="4">Larvae</tissue>
    </source>
</reference>
<evidence type="ECO:0000256" key="1">
    <source>
        <dbReference type="ARBA" id="ARBA00005771"/>
    </source>
</evidence>
<dbReference type="SUPFAM" id="SSF52540">
    <property type="entry name" value="P-loop containing nucleoside triphosphate hydrolases"/>
    <property type="match status" value="1"/>
</dbReference>
<dbReference type="AlphaFoldDB" id="A0A9J6E334"/>
<dbReference type="EMBL" id="JABSTU010000006">
    <property type="protein sequence ID" value="KAH8028650.1"/>
    <property type="molecule type" value="Genomic_DNA"/>
</dbReference>
<comment type="similarity">
    <text evidence="1">Belongs to the sulfotransferase 1 family.</text>
</comment>
<keyword evidence="2" id="KW-0808">Transferase</keyword>
<evidence type="ECO:0000313" key="4">
    <source>
        <dbReference type="EMBL" id="KAH8028650.1"/>
    </source>
</evidence>